<proteinExistence type="predicted"/>
<dbReference type="EMBL" id="ML741864">
    <property type="protein sequence ID" value="KAE8321645.1"/>
    <property type="molecule type" value="Genomic_DNA"/>
</dbReference>
<dbReference type="SUPFAM" id="SSF51316">
    <property type="entry name" value="Mss4-like"/>
    <property type="match status" value="1"/>
</dbReference>
<dbReference type="InterPro" id="IPR011057">
    <property type="entry name" value="Mss4-like_sf"/>
</dbReference>
<accession>A0A5N6WLB4</accession>
<evidence type="ECO:0000313" key="1">
    <source>
        <dbReference type="EMBL" id="KAE8321645.1"/>
    </source>
</evidence>
<reference evidence="2" key="1">
    <citation type="submission" date="2019-04" db="EMBL/GenBank/DDBJ databases">
        <title>Friends and foes A comparative genomics studyof 23 Aspergillus species from section Flavi.</title>
        <authorList>
            <consortium name="DOE Joint Genome Institute"/>
            <person name="Kjaerbolling I."/>
            <person name="Vesth T."/>
            <person name="Frisvad J.C."/>
            <person name="Nybo J.L."/>
            <person name="Theobald S."/>
            <person name="Kildgaard S."/>
            <person name="Isbrandt T."/>
            <person name="Kuo A."/>
            <person name="Sato A."/>
            <person name="Lyhne E.K."/>
            <person name="Kogle M.E."/>
            <person name="Wiebenga A."/>
            <person name="Kun R.S."/>
            <person name="Lubbers R.J."/>
            <person name="Makela M.R."/>
            <person name="Barry K."/>
            <person name="Chovatia M."/>
            <person name="Clum A."/>
            <person name="Daum C."/>
            <person name="Haridas S."/>
            <person name="He G."/>
            <person name="LaButti K."/>
            <person name="Lipzen A."/>
            <person name="Mondo S."/>
            <person name="Riley R."/>
            <person name="Salamov A."/>
            <person name="Simmons B.A."/>
            <person name="Magnuson J.K."/>
            <person name="Henrissat B."/>
            <person name="Mortensen U.H."/>
            <person name="Larsen T.O."/>
            <person name="Devries R.P."/>
            <person name="Grigoriev I.V."/>
            <person name="Machida M."/>
            <person name="Baker S.E."/>
            <person name="Andersen M.R."/>
        </authorList>
    </citation>
    <scope>NUCLEOTIDE SEQUENCE [LARGE SCALE GENOMIC DNA]</scope>
    <source>
        <strain evidence="2">CBS 130017</strain>
    </source>
</reference>
<evidence type="ECO:0008006" key="3">
    <source>
        <dbReference type="Google" id="ProtNLM"/>
    </source>
</evidence>
<evidence type="ECO:0000313" key="2">
    <source>
        <dbReference type="Proteomes" id="UP000325945"/>
    </source>
</evidence>
<dbReference type="AlphaFoldDB" id="A0A5N6WLB4"/>
<organism evidence="1 2">
    <name type="scientific">Aspergillus sergii</name>
    <dbReference type="NCBI Taxonomy" id="1034303"/>
    <lineage>
        <taxon>Eukaryota</taxon>
        <taxon>Fungi</taxon>
        <taxon>Dikarya</taxon>
        <taxon>Ascomycota</taxon>
        <taxon>Pezizomycotina</taxon>
        <taxon>Eurotiomycetes</taxon>
        <taxon>Eurotiomycetidae</taxon>
        <taxon>Eurotiales</taxon>
        <taxon>Aspergillaceae</taxon>
        <taxon>Aspergillus</taxon>
        <taxon>Aspergillus subgen. Circumdati</taxon>
    </lineage>
</organism>
<gene>
    <name evidence="1" type="ORF">BDV39DRAFT_210570</name>
</gene>
<sequence length="133" mass="15663">MAAIYKDFLTGDQMFDDFSFAVKEVDDFVYEVECFEEEEDLLGPFNLQPVSMDKDAYHHSMTSILPDRSPPILKQKLSPTLIGYIMNLTRHQRSKFDHRIVLLGTREDGTYYLRYWKHGLERAEIEEGEDFDN</sequence>
<keyword evidence="2" id="KW-1185">Reference proteome</keyword>
<name>A0A5N6WLB4_9EURO</name>
<protein>
    <recommendedName>
        <fullName evidence="3">Translationally-controlled tumor protein homolog</fullName>
    </recommendedName>
</protein>
<dbReference type="Proteomes" id="UP000325945">
    <property type="component" value="Unassembled WGS sequence"/>
</dbReference>